<comment type="subcellular location">
    <subcellularLocation>
        <location evidence="1">Membrane</location>
    </subcellularLocation>
</comment>
<dbReference type="InterPro" id="IPR000184">
    <property type="entry name" value="Bac_surfAg_D15"/>
</dbReference>
<dbReference type="PANTHER" id="PTHR12815">
    <property type="entry name" value="SORTING AND ASSEMBLY MACHINERY SAMM50 PROTEIN FAMILY MEMBER"/>
    <property type="match status" value="1"/>
</dbReference>
<keyword evidence="8" id="KW-1185">Reference proteome</keyword>
<keyword evidence="4" id="KW-0472">Membrane</keyword>
<protein>
    <submittedName>
        <fullName evidence="7">Outer membrane protein</fullName>
    </submittedName>
</protein>
<feature type="domain" description="Bacterial surface antigen (D15)" evidence="6">
    <location>
        <begin position="167"/>
        <end position="374"/>
    </location>
</feature>
<organism evidence="7 8">
    <name type="scientific">Cyclobacterium amurskyense</name>
    <dbReference type="NCBI Taxonomy" id="320787"/>
    <lineage>
        <taxon>Bacteria</taxon>
        <taxon>Pseudomonadati</taxon>
        <taxon>Bacteroidota</taxon>
        <taxon>Cytophagia</taxon>
        <taxon>Cytophagales</taxon>
        <taxon>Cyclobacteriaceae</taxon>
        <taxon>Cyclobacterium</taxon>
    </lineage>
</organism>
<dbReference type="EMBL" id="CP012040">
    <property type="protein sequence ID" value="AKP50648.1"/>
    <property type="molecule type" value="Genomic_DNA"/>
</dbReference>
<evidence type="ECO:0000259" key="6">
    <source>
        <dbReference type="Pfam" id="PF01103"/>
    </source>
</evidence>
<dbReference type="Pfam" id="PF01103">
    <property type="entry name" value="Omp85"/>
    <property type="match status" value="1"/>
</dbReference>
<dbReference type="Proteomes" id="UP000036520">
    <property type="component" value="Chromosome"/>
</dbReference>
<dbReference type="Gene3D" id="2.40.160.50">
    <property type="entry name" value="membrane protein fhac: a member of the omp85/tpsb transporter family"/>
    <property type="match status" value="1"/>
</dbReference>
<reference evidence="7 8" key="1">
    <citation type="submission" date="2015-07" db="EMBL/GenBank/DDBJ databases">
        <authorList>
            <person name="Kim K.M."/>
        </authorList>
    </citation>
    <scope>NUCLEOTIDE SEQUENCE [LARGE SCALE GENOMIC DNA]</scope>
    <source>
        <strain evidence="7 8">KCTC 12363</strain>
    </source>
</reference>
<dbReference type="OrthoDB" id="9771071at2"/>
<dbReference type="InterPro" id="IPR039910">
    <property type="entry name" value="D15-like"/>
</dbReference>
<accession>A0A0H4PCU1</accession>
<name>A0A0H4PCU1_9BACT</name>
<keyword evidence="3" id="KW-0812">Transmembrane</keyword>
<evidence type="ECO:0000256" key="1">
    <source>
        <dbReference type="ARBA" id="ARBA00004370"/>
    </source>
</evidence>
<evidence type="ECO:0000256" key="3">
    <source>
        <dbReference type="ARBA" id="ARBA00022692"/>
    </source>
</evidence>
<evidence type="ECO:0000256" key="5">
    <source>
        <dbReference type="SAM" id="SignalP"/>
    </source>
</evidence>
<evidence type="ECO:0000256" key="4">
    <source>
        <dbReference type="ARBA" id="ARBA00023136"/>
    </source>
</evidence>
<sequence>MKKISAFFLVLLLHSQFLFAQKGDTISAPVALVDKLFGFADNLVERVSTDTWTFIPAITYAPETSLGVGGRAMKIFRLDKNSSQTKNRPSSLPITFLYTLKNQLILTAEVDLWMDQNNSFLNSRLELADYPFVFSGIGNEVTDQEEYSTRYLYYHLLYHTKIARGVYLGPRYEFRADNIYEKVEDGLLETGGVTGSNGQSLSGLGLSLNIDTRDNIFQPSKGMYNQLSWMEFHSVFGSDFNFTQWVFDFRKYQKIGANQVIAGQAWFSFTRGAAPFHHLSMVGGSDRMRGYFEGRYRDKHAMVYQAEWRFPVYKKLNMVLFGSSGQVANNLSGFHLRDFRYAGGLGFRYKLNSEGLNLRIDLAFGDQSAFYFGLNEVI</sequence>
<dbReference type="GO" id="GO:0019867">
    <property type="term" value="C:outer membrane"/>
    <property type="evidence" value="ECO:0007669"/>
    <property type="project" value="InterPro"/>
</dbReference>
<dbReference type="STRING" id="320787.CA2015_1199"/>
<feature type="signal peptide" evidence="5">
    <location>
        <begin position="1"/>
        <end position="20"/>
    </location>
</feature>
<evidence type="ECO:0000313" key="8">
    <source>
        <dbReference type="Proteomes" id="UP000036520"/>
    </source>
</evidence>
<dbReference type="KEGG" id="camu:CA2015_1199"/>
<evidence type="ECO:0000256" key="2">
    <source>
        <dbReference type="ARBA" id="ARBA00022452"/>
    </source>
</evidence>
<dbReference type="AlphaFoldDB" id="A0A0H4PCU1"/>
<gene>
    <name evidence="7" type="ORF">CA2015_1199</name>
</gene>
<keyword evidence="5" id="KW-0732">Signal</keyword>
<dbReference type="PANTHER" id="PTHR12815:SF18">
    <property type="entry name" value="SORTING AND ASSEMBLY MACHINERY COMPONENT 50 HOMOLOG"/>
    <property type="match status" value="1"/>
</dbReference>
<feature type="chain" id="PRO_5005207985" evidence="5">
    <location>
        <begin position="21"/>
        <end position="378"/>
    </location>
</feature>
<evidence type="ECO:0000313" key="7">
    <source>
        <dbReference type="EMBL" id="AKP50648.1"/>
    </source>
</evidence>
<dbReference type="RefSeq" id="WP_048641073.1">
    <property type="nucleotide sequence ID" value="NZ_CP012040.1"/>
</dbReference>
<keyword evidence="2" id="KW-1134">Transmembrane beta strand</keyword>
<proteinExistence type="predicted"/>